<proteinExistence type="predicted"/>
<dbReference type="GeneID" id="85306508"/>
<dbReference type="GO" id="GO:0005783">
    <property type="term" value="C:endoplasmic reticulum"/>
    <property type="evidence" value="ECO:0007669"/>
    <property type="project" value="TreeGrafter"/>
</dbReference>
<feature type="region of interest" description="Disordered" evidence="1">
    <location>
        <begin position="298"/>
        <end position="322"/>
    </location>
</feature>
<reference evidence="2" key="1">
    <citation type="submission" date="2023-06" db="EMBL/GenBank/DDBJ databases">
        <title>Genome-scale phylogeny and comparative genomics of the fungal order Sordariales.</title>
        <authorList>
            <consortium name="Lawrence Berkeley National Laboratory"/>
            <person name="Hensen N."/>
            <person name="Bonometti L."/>
            <person name="Westerberg I."/>
            <person name="Brannstrom I.O."/>
            <person name="Guillou S."/>
            <person name="Cros-Aarteil S."/>
            <person name="Calhoun S."/>
            <person name="Haridas S."/>
            <person name="Kuo A."/>
            <person name="Mondo S."/>
            <person name="Pangilinan J."/>
            <person name="Riley R."/>
            <person name="Labutti K."/>
            <person name="Andreopoulos B."/>
            <person name="Lipzen A."/>
            <person name="Chen C."/>
            <person name="Yanf M."/>
            <person name="Daum C."/>
            <person name="Ng V."/>
            <person name="Clum A."/>
            <person name="Steindorff A."/>
            <person name="Ohm R."/>
            <person name="Martin F."/>
            <person name="Silar P."/>
            <person name="Natvig D."/>
            <person name="Lalanne C."/>
            <person name="Gautier V."/>
            <person name="Ament-Velasquez S.L."/>
            <person name="Kruys A."/>
            <person name="Hutchinson M.I."/>
            <person name="Powell A.J."/>
            <person name="Barry K."/>
            <person name="Miller A.N."/>
            <person name="Grigoriev I.V."/>
            <person name="Debuchy R."/>
            <person name="Gladieux P."/>
            <person name="Thoren M.H."/>
            <person name="Johannesson H."/>
        </authorList>
    </citation>
    <scope>NUCLEOTIDE SEQUENCE</scope>
    <source>
        <strain evidence="2">8032-3</strain>
    </source>
</reference>
<dbReference type="GO" id="GO:0030968">
    <property type="term" value="P:endoplasmic reticulum unfolded protein response"/>
    <property type="evidence" value="ECO:0007669"/>
    <property type="project" value="TreeGrafter"/>
</dbReference>
<dbReference type="GO" id="GO:0008654">
    <property type="term" value="P:phospholipid biosynthetic process"/>
    <property type="evidence" value="ECO:0007669"/>
    <property type="project" value="TreeGrafter"/>
</dbReference>
<feature type="region of interest" description="Disordered" evidence="1">
    <location>
        <begin position="1"/>
        <end position="127"/>
    </location>
</feature>
<dbReference type="PANTHER" id="PTHR38406:SF1">
    <property type="entry name" value="TRANSCRIPTIONAL REPRESSOR OPI1"/>
    <property type="match status" value="1"/>
</dbReference>
<evidence type="ECO:0000313" key="2">
    <source>
        <dbReference type="EMBL" id="KAK1762184.1"/>
    </source>
</evidence>
<gene>
    <name evidence="2" type="ORF">QBC33DRAFT_289774</name>
</gene>
<organism evidence="2 3">
    <name type="scientific">Phialemonium atrogriseum</name>
    <dbReference type="NCBI Taxonomy" id="1093897"/>
    <lineage>
        <taxon>Eukaryota</taxon>
        <taxon>Fungi</taxon>
        <taxon>Dikarya</taxon>
        <taxon>Ascomycota</taxon>
        <taxon>Pezizomycotina</taxon>
        <taxon>Sordariomycetes</taxon>
        <taxon>Sordariomycetidae</taxon>
        <taxon>Cephalothecales</taxon>
        <taxon>Cephalothecaceae</taxon>
        <taxon>Phialemonium</taxon>
    </lineage>
</organism>
<dbReference type="Proteomes" id="UP001244011">
    <property type="component" value="Unassembled WGS sequence"/>
</dbReference>
<feature type="compositionally biased region" description="Polar residues" evidence="1">
    <location>
        <begin position="450"/>
        <end position="469"/>
    </location>
</feature>
<dbReference type="RefSeq" id="XP_060278397.1">
    <property type="nucleotide sequence ID" value="XM_060423321.1"/>
</dbReference>
<dbReference type="Pfam" id="PF08618">
    <property type="entry name" value="Opi1"/>
    <property type="match status" value="1"/>
</dbReference>
<dbReference type="GO" id="GO:0006357">
    <property type="term" value="P:regulation of transcription by RNA polymerase II"/>
    <property type="evidence" value="ECO:0007669"/>
    <property type="project" value="TreeGrafter"/>
</dbReference>
<dbReference type="GO" id="GO:0003714">
    <property type="term" value="F:transcription corepressor activity"/>
    <property type="evidence" value="ECO:0007669"/>
    <property type="project" value="InterPro"/>
</dbReference>
<dbReference type="GO" id="GO:0005634">
    <property type="term" value="C:nucleus"/>
    <property type="evidence" value="ECO:0007669"/>
    <property type="project" value="TreeGrafter"/>
</dbReference>
<dbReference type="AlphaFoldDB" id="A0AAJ0BSA2"/>
<dbReference type="EMBL" id="MU839041">
    <property type="protein sequence ID" value="KAK1762184.1"/>
    <property type="molecule type" value="Genomic_DNA"/>
</dbReference>
<dbReference type="PANTHER" id="PTHR38406">
    <property type="entry name" value="TRANSCRIPTIONAL REPRESSOR OPI1"/>
    <property type="match status" value="1"/>
</dbReference>
<dbReference type="InterPro" id="IPR013927">
    <property type="entry name" value="TF_Opi1_Ccg-8"/>
</dbReference>
<evidence type="ECO:0000313" key="3">
    <source>
        <dbReference type="Proteomes" id="UP001244011"/>
    </source>
</evidence>
<keyword evidence="3" id="KW-1185">Reference proteome</keyword>
<accession>A0AAJ0BSA2</accession>
<sequence>MEYNHMPLRSHENSTPGGHLHHPKHKLQTSSDPASLYDDKRQSQLQLSSYPPPSYAQAHDAASLSFPDAPTTELAPIQPHGGDHNSTLPSLSSLTAPQPQPYTSPKSTEPSSCSPPPAGVNRWPSLNPLTAFYEPGHAQPADAAQQRMDVDATSTSTMSVASPDRFYEGRASTISLDDPDVRIAAEALGDLRADFVSSPPSGHTPLPLNSPSRLSPQAMGPEPLLSLLTTSHPLLATTIEGATSAYNNSKNFSPTFKTSAEYVEGYLGPIANTVGTVGRKTGVEGGVRWFLGAGRRHESSTSDLEAGDGGSNKRRKVDSSDRDAALEAVADKADDMYGFTRDRRTSMSTVDTLPAYDEFRSPAYSETVVDGQNRVTSRPGSGASAAWQHRIIMSTSGLSIAMRDESLRSLKYCLRWLRWANEHISAVITALKTALDEYDGSGSTERRGSQDSAVAQGSDHTMAGTTSIPTAEAGVSQQDRNELAARIAALRSDVLKTLRGVIDTVSKYAGGALPDNARALVHRHLISLPRRFWLASMQDAPAREHGDGAQEKEVREGAKRALVLAKEGLDMVSQVTGVVDGTIVSAEEWCNRLGRKKDGGSDAEPTADGSAPQQLTGVGVDRDVTMG</sequence>
<feature type="compositionally biased region" description="Low complexity" evidence="1">
    <location>
        <begin position="86"/>
        <end position="97"/>
    </location>
</feature>
<name>A0AAJ0BSA2_9PEZI</name>
<feature type="compositionally biased region" description="Polar residues" evidence="1">
    <location>
        <begin position="103"/>
        <end position="112"/>
    </location>
</feature>
<feature type="region of interest" description="Disordered" evidence="1">
    <location>
        <begin position="595"/>
        <end position="627"/>
    </location>
</feature>
<protein>
    <submittedName>
        <fullName evidence="2">Transcription factor Opi1-domain-containing protein</fullName>
    </submittedName>
</protein>
<feature type="region of interest" description="Disordered" evidence="1">
    <location>
        <begin position="439"/>
        <end position="476"/>
    </location>
</feature>
<evidence type="ECO:0000256" key="1">
    <source>
        <dbReference type="SAM" id="MobiDB-lite"/>
    </source>
</evidence>
<comment type="caution">
    <text evidence="2">The sequence shown here is derived from an EMBL/GenBank/DDBJ whole genome shotgun (WGS) entry which is preliminary data.</text>
</comment>